<name>A0A8S5SE35_9CAUD</name>
<dbReference type="EMBL" id="BK032578">
    <property type="protein sequence ID" value="DAF49222.1"/>
    <property type="molecule type" value="Genomic_DNA"/>
</dbReference>
<reference evidence="1" key="1">
    <citation type="journal article" date="2021" name="Proc. Natl. Acad. Sci. U.S.A.">
        <title>A Catalog of Tens of Thousands of Viruses from Human Metagenomes Reveals Hidden Associations with Chronic Diseases.</title>
        <authorList>
            <person name="Tisza M.J."/>
            <person name="Buck C.B."/>
        </authorList>
    </citation>
    <scope>NUCLEOTIDE SEQUENCE</scope>
    <source>
        <strain evidence="1">CtrNG92</strain>
    </source>
</reference>
<proteinExistence type="predicted"/>
<evidence type="ECO:0000313" key="1">
    <source>
        <dbReference type="EMBL" id="DAF49222.1"/>
    </source>
</evidence>
<organism evidence="1">
    <name type="scientific">Caudovirales sp. ctrNG92</name>
    <dbReference type="NCBI Taxonomy" id="2827638"/>
    <lineage>
        <taxon>Viruses</taxon>
        <taxon>Duplodnaviria</taxon>
        <taxon>Heunggongvirae</taxon>
        <taxon>Uroviricota</taxon>
        <taxon>Caudoviricetes</taxon>
    </lineage>
</organism>
<sequence>MTLNELLQVMWDDYKVKVIVEENCEYAMCAGKMNRVIKQYILAREISHIDAPCAGCIQVHLK</sequence>
<protein>
    <submittedName>
        <fullName evidence="1">Uncharacterized protein</fullName>
    </submittedName>
</protein>
<accession>A0A8S5SE35</accession>